<dbReference type="CTD" id="150275"/>
<dbReference type="PANTHER" id="PTHR36128:SF1">
    <property type="entry name" value="COILED-COIL DOMAIN-CONTAINING PROTEIN 117"/>
    <property type="match status" value="1"/>
</dbReference>
<dbReference type="AlphaFoldDB" id="A0A6P8FC71"/>
<sequence length="331" mass="36990">MAQLNHVTWPIFWWEGNKRRLPDIFFCYSRRCQLPPLWPAPGNVKMHHPSPASRELGFFPSPFSPYHMTFPDMTVSKDSTNVTCPFSGAESKLNTSWERRCLRKHKRREDDEACSPKRRRLTGEEPAEGPKPLWSQHSSATAAPVDPAHGLPQPLRSQHVDLTIPSAPSPPPSASDADGSCMEVEAAQRRLQEIEDRITLEDLDEEEDLDVEPAQRRPVLVLSDSLKQGLQRGIGDILPHHVAESVSHSCMQLVVWRPPEDALARRLKDSLQRQRKHQQQYASRQSPNTGTARAPATPPPQMCLKSLSEGALSPAYGSPAAQGSGDEDMEL</sequence>
<evidence type="ECO:0000313" key="3">
    <source>
        <dbReference type="RefSeq" id="XP_031426108.1"/>
    </source>
</evidence>
<protein>
    <submittedName>
        <fullName evidence="3">Coiled-coil domain-containing protein 117 isoform X1</fullName>
    </submittedName>
</protein>
<evidence type="ECO:0000313" key="2">
    <source>
        <dbReference type="Proteomes" id="UP000515152"/>
    </source>
</evidence>
<dbReference type="RefSeq" id="XP_031426108.1">
    <property type="nucleotide sequence ID" value="XM_031570248.2"/>
</dbReference>
<evidence type="ECO:0000256" key="1">
    <source>
        <dbReference type="SAM" id="MobiDB-lite"/>
    </source>
</evidence>
<feature type="region of interest" description="Disordered" evidence="1">
    <location>
        <begin position="105"/>
        <end position="182"/>
    </location>
</feature>
<name>A0A6P8FC71_CLUHA</name>
<dbReference type="GeneID" id="105902780"/>
<accession>A0A6P8FC71</accession>
<dbReference type="Proteomes" id="UP000515152">
    <property type="component" value="Chromosome 7"/>
</dbReference>
<organism evidence="2 3">
    <name type="scientific">Clupea harengus</name>
    <name type="common">Atlantic herring</name>
    <dbReference type="NCBI Taxonomy" id="7950"/>
    <lineage>
        <taxon>Eukaryota</taxon>
        <taxon>Metazoa</taxon>
        <taxon>Chordata</taxon>
        <taxon>Craniata</taxon>
        <taxon>Vertebrata</taxon>
        <taxon>Euteleostomi</taxon>
        <taxon>Actinopterygii</taxon>
        <taxon>Neopterygii</taxon>
        <taxon>Teleostei</taxon>
        <taxon>Clupei</taxon>
        <taxon>Clupeiformes</taxon>
        <taxon>Clupeoidei</taxon>
        <taxon>Clupeidae</taxon>
        <taxon>Clupea</taxon>
    </lineage>
</organism>
<keyword evidence="2" id="KW-1185">Reference proteome</keyword>
<dbReference type="PANTHER" id="PTHR36128">
    <property type="entry name" value="COILED-COIL DOMAIN-CONTAINING PROTEIN 117"/>
    <property type="match status" value="1"/>
</dbReference>
<feature type="region of interest" description="Disordered" evidence="1">
    <location>
        <begin position="268"/>
        <end position="331"/>
    </location>
</feature>
<dbReference type="Pfam" id="PF15810">
    <property type="entry name" value="CCDC117"/>
    <property type="match status" value="1"/>
</dbReference>
<proteinExistence type="predicted"/>
<dbReference type="OrthoDB" id="9450632at2759"/>
<reference evidence="3" key="1">
    <citation type="submission" date="2025-08" db="UniProtKB">
        <authorList>
            <consortium name="RefSeq"/>
        </authorList>
    </citation>
    <scope>IDENTIFICATION</scope>
</reference>
<gene>
    <name evidence="3" type="primary">ccdc117</name>
</gene>
<dbReference type="InterPro" id="IPR031630">
    <property type="entry name" value="CCDC117"/>
</dbReference>